<feature type="domain" description="SMP-30/Gluconolactonase/LRE-like region" evidence="16">
    <location>
        <begin position="16"/>
        <end position="264"/>
    </location>
</feature>
<evidence type="ECO:0000256" key="5">
    <source>
        <dbReference type="ARBA" id="ARBA00004496"/>
    </source>
</evidence>
<evidence type="ECO:0000256" key="7">
    <source>
        <dbReference type="ARBA" id="ARBA00013227"/>
    </source>
</evidence>
<evidence type="ECO:0000256" key="9">
    <source>
        <dbReference type="ARBA" id="ARBA00022490"/>
    </source>
</evidence>
<evidence type="ECO:0000256" key="13">
    <source>
        <dbReference type="ARBA" id="ARBA00032464"/>
    </source>
</evidence>
<evidence type="ECO:0000256" key="11">
    <source>
        <dbReference type="ARBA" id="ARBA00022801"/>
    </source>
</evidence>
<comment type="caution">
    <text evidence="17">The sequence shown here is derived from an EMBL/GenBank/DDBJ whole genome shotgun (WGS) entry which is preliminary data.</text>
</comment>
<dbReference type="FunFam" id="2.120.10.30:FF:000027">
    <property type="entry name" value="Regucalcin homologue"/>
    <property type="match status" value="1"/>
</dbReference>
<keyword evidence="12" id="KW-0106">Calcium</keyword>
<comment type="cofactor">
    <cofactor evidence="2">
        <name>Ca(2+)</name>
        <dbReference type="ChEBI" id="CHEBI:29108"/>
    </cofactor>
</comment>
<reference evidence="17 18" key="1">
    <citation type="submission" date="2019-04" db="EMBL/GenBank/DDBJ databases">
        <title>Chromosome genome assembly for Takifugu flavidus.</title>
        <authorList>
            <person name="Xiao S."/>
        </authorList>
    </citation>
    <scope>NUCLEOTIDE SEQUENCE [LARGE SCALE GENOMIC DNA]</scope>
    <source>
        <strain evidence="17">HTHZ2018</strain>
        <tissue evidence="17">Muscle</tissue>
    </source>
</reference>
<evidence type="ECO:0000256" key="1">
    <source>
        <dbReference type="ARBA" id="ARBA00001589"/>
    </source>
</evidence>
<evidence type="ECO:0000256" key="14">
    <source>
        <dbReference type="PIRSR" id="PIRSR605511-1"/>
    </source>
</evidence>
<comment type="catalytic activity">
    <reaction evidence="1">
        <text>D-glucono-1,5-lactone + H2O = D-gluconate + H(+)</text>
        <dbReference type="Rhea" id="RHEA:10440"/>
        <dbReference type="ChEBI" id="CHEBI:15377"/>
        <dbReference type="ChEBI" id="CHEBI:15378"/>
        <dbReference type="ChEBI" id="CHEBI:16217"/>
        <dbReference type="ChEBI" id="CHEBI:18391"/>
        <dbReference type="EC" id="3.1.1.17"/>
    </reaction>
</comment>
<feature type="binding site" evidence="15">
    <location>
        <position position="121"/>
    </location>
    <ligand>
        <name>substrate</name>
    </ligand>
</feature>
<gene>
    <name evidence="17" type="ORF">D4764_03G0007710</name>
</gene>
<comment type="cofactor">
    <cofactor evidence="15">
        <name>Zn(2+)</name>
        <dbReference type="ChEBI" id="CHEBI:29105"/>
    </cofactor>
    <text evidence="15">Binds 1 divalent metal cation per subunit.</text>
</comment>
<evidence type="ECO:0000256" key="4">
    <source>
        <dbReference type="ARBA" id="ARBA00001946"/>
    </source>
</evidence>
<evidence type="ECO:0000256" key="3">
    <source>
        <dbReference type="ARBA" id="ARBA00001936"/>
    </source>
</evidence>
<dbReference type="GO" id="GO:0005737">
    <property type="term" value="C:cytoplasm"/>
    <property type="evidence" value="ECO:0007669"/>
    <property type="project" value="UniProtKB-SubCell"/>
</dbReference>
<evidence type="ECO:0000256" key="15">
    <source>
        <dbReference type="PIRSR" id="PIRSR605511-2"/>
    </source>
</evidence>
<dbReference type="GO" id="GO:0004341">
    <property type="term" value="F:gluconolactonase activity"/>
    <property type="evidence" value="ECO:0007669"/>
    <property type="project" value="UniProtKB-EC"/>
</dbReference>
<sequence length="299" mass="32726">MASVKVDCVVKARALIGEGPVWEESERSLLFVDIYGRKIHRWHPDTDQTQSMETGNMVGFAVPRRSGGYVAGIGRSIVAVDWSARTTTSMAEVDEDKGNTRLNDGKVDPYGRLFAGTMAIEERPAELERHQGSLYSVTSDLTVTKHLDKVDISNGMDWSLDHRTFFYIDSLALTIDAFDYDSDSGLIGNRRVVYRMEEGEGLPDGMAIDVKGHLWVACYNGGRVINIDPAVGVRLQTVSLPVKKTTSCCFGGPDYCDLYVTSASLGLNESERRDQPLAGSIFKVSGLGVKGRPAQSFSG</sequence>
<dbReference type="PANTHER" id="PTHR10907:SF47">
    <property type="entry name" value="REGUCALCIN"/>
    <property type="match status" value="1"/>
</dbReference>
<dbReference type="InterPro" id="IPR013658">
    <property type="entry name" value="SGL"/>
</dbReference>
<keyword evidence="10 15" id="KW-0479">Metal-binding</keyword>
<comment type="similarity">
    <text evidence="6">Belongs to the SMP-30/CGR1 family.</text>
</comment>
<dbReference type="PRINTS" id="PR01791">
    <property type="entry name" value="REGUCALCIN"/>
</dbReference>
<keyword evidence="18" id="KW-1185">Reference proteome</keyword>
<evidence type="ECO:0000313" key="17">
    <source>
        <dbReference type="EMBL" id="TWW63763.1"/>
    </source>
</evidence>
<feature type="binding site" evidence="15">
    <location>
        <position position="18"/>
    </location>
    <ligand>
        <name>a divalent metal cation</name>
        <dbReference type="ChEBI" id="CHEBI:60240"/>
    </ligand>
</feature>
<feature type="binding site" evidence="15">
    <location>
        <position position="101"/>
    </location>
    <ligand>
        <name>substrate</name>
    </ligand>
</feature>
<feature type="active site" description="Proton donor/acceptor" evidence="14">
    <location>
        <position position="204"/>
    </location>
</feature>
<dbReference type="PANTHER" id="PTHR10907">
    <property type="entry name" value="REGUCALCIN"/>
    <property type="match status" value="1"/>
</dbReference>
<dbReference type="AlphaFoldDB" id="A0A5C6N9B2"/>
<evidence type="ECO:0000313" key="18">
    <source>
        <dbReference type="Proteomes" id="UP000324091"/>
    </source>
</evidence>
<keyword evidence="11" id="KW-0378">Hydrolase</keyword>
<dbReference type="GO" id="GO:0030234">
    <property type="term" value="F:enzyme regulator activity"/>
    <property type="evidence" value="ECO:0007669"/>
    <property type="project" value="InterPro"/>
</dbReference>
<comment type="cofactor">
    <cofactor evidence="3">
        <name>Mn(2+)</name>
        <dbReference type="ChEBI" id="CHEBI:29035"/>
    </cofactor>
</comment>
<dbReference type="SUPFAM" id="SSF63829">
    <property type="entry name" value="Calcium-dependent phosphotriesterase"/>
    <property type="match status" value="1"/>
</dbReference>
<dbReference type="InterPro" id="IPR005511">
    <property type="entry name" value="SMP-30"/>
</dbReference>
<dbReference type="Gene3D" id="2.120.10.30">
    <property type="entry name" value="TolB, C-terminal domain"/>
    <property type="match status" value="1"/>
</dbReference>
<protein>
    <recommendedName>
        <fullName evidence="8">Regucalcin</fullName>
        <ecNumber evidence="7">3.1.1.17</ecNumber>
    </recommendedName>
    <alternativeName>
        <fullName evidence="13">Gluconolactonase</fullName>
    </alternativeName>
</protein>
<dbReference type="InterPro" id="IPR011042">
    <property type="entry name" value="6-blade_b-propeller_TolB-like"/>
</dbReference>
<dbReference type="Pfam" id="PF08450">
    <property type="entry name" value="SGL"/>
    <property type="match status" value="1"/>
</dbReference>
<comment type="cofactor">
    <cofactor evidence="4">
        <name>Mg(2+)</name>
        <dbReference type="ChEBI" id="CHEBI:18420"/>
    </cofactor>
</comment>
<keyword evidence="15" id="KW-0862">Zinc</keyword>
<evidence type="ECO:0000256" key="12">
    <source>
        <dbReference type="ARBA" id="ARBA00022837"/>
    </source>
</evidence>
<comment type="subcellular location">
    <subcellularLocation>
        <location evidence="5">Cytoplasm</location>
    </subcellularLocation>
</comment>
<feature type="binding site" evidence="15">
    <location>
        <position position="204"/>
    </location>
    <ligand>
        <name>a divalent metal cation</name>
        <dbReference type="ChEBI" id="CHEBI:60240"/>
    </ligand>
</feature>
<keyword evidence="9" id="KW-0963">Cytoplasm</keyword>
<feature type="binding site" evidence="15">
    <location>
        <position position="103"/>
    </location>
    <ligand>
        <name>substrate</name>
    </ligand>
</feature>
<dbReference type="InterPro" id="IPR008367">
    <property type="entry name" value="Regucalcin"/>
</dbReference>
<evidence type="ECO:0000256" key="10">
    <source>
        <dbReference type="ARBA" id="ARBA00022723"/>
    </source>
</evidence>
<evidence type="ECO:0000259" key="16">
    <source>
        <dbReference type="Pfam" id="PF08450"/>
    </source>
</evidence>
<evidence type="ECO:0000256" key="6">
    <source>
        <dbReference type="ARBA" id="ARBA00008853"/>
    </source>
</evidence>
<evidence type="ECO:0000256" key="2">
    <source>
        <dbReference type="ARBA" id="ARBA00001913"/>
    </source>
</evidence>
<dbReference type="EC" id="3.1.1.17" evidence="7"/>
<organism evidence="17 18">
    <name type="scientific">Takifugu flavidus</name>
    <name type="common">sansaifugu</name>
    <dbReference type="NCBI Taxonomy" id="433684"/>
    <lineage>
        <taxon>Eukaryota</taxon>
        <taxon>Metazoa</taxon>
        <taxon>Chordata</taxon>
        <taxon>Craniata</taxon>
        <taxon>Vertebrata</taxon>
        <taxon>Euteleostomi</taxon>
        <taxon>Actinopterygii</taxon>
        <taxon>Neopterygii</taxon>
        <taxon>Teleostei</taxon>
        <taxon>Neoteleostei</taxon>
        <taxon>Acanthomorphata</taxon>
        <taxon>Eupercaria</taxon>
        <taxon>Tetraodontiformes</taxon>
        <taxon>Tetradontoidea</taxon>
        <taxon>Tetraodontidae</taxon>
        <taxon>Takifugu</taxon>
    </lineage>
</organism>
<evidence type="ECO:0000256" key="8">
    <source>
        <dbReference type="ARBA" id="ARBA00016808"/>
    </source>
</evidence>
<feature type="binding site" evidence="15">
    <location>
        <position position="154"/>
    </location>
    <ligand>
        <name>a divalent metal cation</name>
        <dbReference type="ChEBI" id="CHEBI:60240"/>
    </ligand>
</feature>
<dbReference type="Proteomes" id="UP000324091">
    <property type="component" value="Chromosome 3"/>
</dbReference>
<proteinExistence type="inferred from homology"/>
<accession>A0A5C6N9B2</accession>
<dbReference type="GO" id="GO:0019853">
    <property type="term" value="P:L-ascorbic acid biosynthetic process"/>
    <property type="evidence" value="ECO:0007669"/>
    <property type="project" value="TreeGrafter"/>
</dbReference>
<dbReference type="PRINTS" id="PR01790">
    <property type="entry name" value="SMP30FAMILY"/>
</dbReference>
<name>A0A5C6N9B2_9TELE</name>
<dbReference type="GO" id="GO:0005509">
    <property type="term" value="F:calcium ion binding"/>
    <property type="evidence" value="ECO:0007669"/>
    <property type="project" value="InterPro"/>
</dbReference>
<dbReference type="EMBL" id="RHFK02000016">
    <property type="protein sequence ID" value="TWW63763.1"/>
    <property type="molecule type" value="Genomic_DNA"/>
</dbReference>